<evidence type="ECO:0000313" key="1">
    <source>
        <dbReference type="EMBL" id="MBB6504460.1"/>
    </source>
</evidence>
<evidence type="ECO:0000313" key="2">
    <source>
        <dbReference type="Proteomes" id="UP000522313"/>
    </source>
</evidence>
<dbReference type="Proteomes" id="UP000522313">
    <property type="component" value="Unassembled WGS sequence"/>
</dbReference>
<name>A0A7X0JBA8_9SPHN</name>
<dbReference type="RefSeq" id="WP_184504767.1">
    <property type="nucleotide sequence ID" value="NZ_JACHBT010000006.1"/>
</dbReference>
<reference evidence="1 2" key="2">
    <citation type="submission" date="2020-08" db="EMBL/GenBank/DDBJ databases">
        <authorList>
            <person name="Partida-Martinez L."/>
            <person name="Huntemann M."/>
            <person name="Clum A."/>
            <person name="Wang J."/>
            <person name="Palaniappan K."/>
            <person name="Ritter S."/>
            <person name="Chen I.-M."/>
            <person name="Stamatis D."/>
            <person name="Reddy T."/>
            <person name="O'Malley R."/>
            <person name="Daum C."/>
            <person name="Shapiro N."/>
            <person name="Ivanova N."/>
            <person name="Kyrpides N."/>
            <person name="Woyke T."/>
        </authorList>
    </citation>
    <scope>NUCLEOTIDE SEQUENCE [LARGE SCALE GENOMIC DNA]</scope>
    <source>
        <strain evidence="1 2">AS3.13</strain>
    </source>
</reference>
<dbReference type="EMBL" id="JACHBT010000006">
    <property type="protein sequence ID" value="MBB6504460.1"/>
    <property type="molecule type" value="Genomic_DNA"/>
</dbReference>
<protein>
    <submittedName>
        <fullName evidence="1">Uncharacterized protein</fullName>
    </submittedName>
</protein>
<organism evidence="1 2">
    <name type="scientific">Sphingomonas endophytica</name>
    <dbReference type="NCBI Taxonomy" id="869719"/>
    <lineage>
        <taxon>Bacteria</taxon>
        <taxon>Pseudomonadati</taxon>
        <taxon>Pseudomonadota</taxon>
        <taxon>Alphaproteobacteria</taxon>
        <taxon>Sphingomonadales</taxon>
        <taxon>Sphingomonadaceae</taxon>
        <taxon>Sphingomonas</taxon>
    </lineage>
</organism>
<reference evidence="1 2" key="1">
    <citation type="submission" date="2020-08" db="EMBL/GenBank/DDBJ databases">
        <title>The Agave Microbiome: Exploring the role of microbial communities in plant adaptations to desert environments.</title>
        <authorList>
            <person name="Partida-Martinez L.P."/>
        </authorList>
    </citation>
    <scope>NUCLEOTIDE SEQUENCE [LARGE SCALE GENOMIC DNA]</scope>
    <source>
        <strain evidence="1 2">AS3.13</strain>
    </source>
</reference>
<dbReference type="AlphaFoldDB" id="A0A7X0JBA8"/>
<sequence length="53" mass="6323">MNAEFESQVYVAHHRQLSRIIHRFVQRTLAGMARLHRRQFAAPWQTPPRACHD</sequence>
<proteinExistence type="predicted"/>
<accession>A0A7X0JBA8</accession>
<gene>
    <name evidence="1" type="ORF">F4693_001430</name>
</gene>
<comment type="caution">
    <text evidence="1">The sequence shown here is derived from an EMBL/GenBank/DDBJ whole genome shotgun (WGS) entry which is preliminary data.</text>
</comment>